<keyword evidence="5" id="KW-0539">Nucleus</keyword>
<evidence type="ECO:0000313" key="9">
    <source>
        <dbReference type="EMBL" id="KAK7349236.1"/>
    </source>
</evidence>
<keyword evidence="4" id="KW-0862">Zinc</keyword>
<protein>
    <recommendedName>
        <fullName evidence="8">C2H2-type domain-containing protein</fullName>
    </recommendedName>
</protein>
<name>A0AAN9QW38_CANGL</name>
<proteinExistence type="predicted"/>
<dbReference type="PROSITE" id="PS00028">
    <property type="entry name" value="ZINC_FINGER_C2H2_1"/>
    <property type="match status" value="1"/>
</dbReference>
<evidence type="ECO:0000256" key="1">
    <source>
        <dbReference type="ARBA" id="ARBA00004123"/>
    </source>
</evidence>
<keyword evidence="10" id="KW-1185">Reference proteome</keyword>
<evidence type="ECO:0000256" key="3">
    <source>
        <dbReference type="ARBA" id="ARBA00022771"/>
    </source>
</evidence>
<dbReference type="InterPro" id="IPR013087">
    <property type="entry name" value="Znf_C2H2_type"/>
</dbReference>
<dbReference type="EMBL" id="JAYMYQ010000002">
    <property type="protein sequence ID" value="KAK7349236.1"/>
    <property type="molecule type" value="Genomic_DNA"/>
</dbReference>
<dbReference type="InterPro" id="IPR044246">
    <property type="entry name" value="ZFP3-like"/>
</dbReference>
<keyword evidence="3 6" id="KW-0863">Zinc-finger</keyword>
<dbReference type="PANTHER" id="PTHR47287">
    <property type="entry name" value="C2H2 AND C2HC ZINC FINGERS SUPERFAMILY PROTEIN"/>
    <property type="match status" value="1"/>
</dbReference>
<feature type="compositionally biased region" description="Basic and acidic residues" evidence="7">
    <location>
        <begin position="1"/>
        <end position="11"/>
    </location>
</feature>
<evidence type="ECO:0000256" key="7">
    <source>
        <dbReference type="SAM" id="MobiDB-lite"/>
    </source>
</evidence>
<evidence type="ECO:0000256" key="6">
    <source>
        <dbReference type="PROSITE-ProRule" id="PRU00042"/>
    </source>
</evidence>
<dbReference type="Proteomes" id="UP001367508">
    <property type="component" value="Unassembled WGS sequence"/>
</dbReference>
<feature type="region of interest" description="Disordered" evidence="7">
    <location>
        <begin position="1"/>
        <end position="36"/>
    </location>
</feature>
<dbReference type="GO" id="GO:0009788">
    <property type="term" value="P:negative regulation of abscisic acid-activated signaling pathway"/>
    <property type="evidence" value="ECO:0007669"/>
    <property type="project" value="InterPro"/>
</dbReference>
<dbReference type="InterPro" id="IPR036236">
    <property type="entry name" value="Znf_C2H2_sf"/>
</dbReference>
<dbReference type="PROSITE" id="PS50157">
    <property type="entry name" value="ZINC_FINGER_C2H2_2"/>
    <property type="match status" value="1"/>
</dbReference>
<comment type="caution">
    <text evidence="9">The sequence shown here is derived from an EMBL/GenBank/DDBJ whole genome shotgun (WGS) entry which is preliminary data.</text>
</comment>
<dbReference type="GO" id="GO:0005634">
    <property type="term" value="C:nucleus"/>
    <property type="evidence" value="ECO:0007669"/>
    <property type="project" value="UniProtKB-SubCell"/>
</dbReference>
<accession>A0AAN9QW38</accession>
<evidence type="ECO:0000256" key="2">
    <source>
        <dbReference type="ARBA" id="ARBA00022723"/>
    </source>
</evidence>
<dbReference type="SUPFAM" id="SSF57667">
    <property type="entry name" value="beta-beta-alpha zinc fingers"/>
    <property type="match status" value="1"/>
</dbReference>
<feature type="domain" description="C2H2-type" evidence="8">
    <location>
        <begin position="43"/>
        <end position="70"/>
    </location>
</feature>
<gene>
    <name evidence="9" type="ORF">VNO77_06436</name>
</gene>
<dbReference type="PANTHER" id="PTHR47287:SF15">
    <property type="entry name" value="ZINC FINGER PROTEIN 3-LIKE"/>
    <property type="match status" value="1"/>
</dbReference>
<evidence type="ECO:0000259" key="8">
    <source>
        <dbReference type="PROSITE" id="PS50157"/>
    </source>
</evidence>
<dbReference type="Gene3D" id="3.30.160.60">
    <property type="entry name" value="Classic Zinc Finger"/>
    <property type="match status" value="1"/>
</dbReference>
<dbReference type="AlphaFoldDB" id="A0AAN9QW38"/>
<evidence type="ECO:0000313" key="10">
    <source>
        <dbReference type="Proteomes" id="UP001367508"/>
    </source>
</evidence>
<keyword evidence="2" id="KW-0479">Metal-binding</keyword>
<evidence type="ECO:0000256" key="4">
    <source>
        <dbReference type="ARBA" id="ARBA00022833"/>
    </source>
</evidence>
<evidence type="ECO:0000256" key="5">
    <source>
        <dbReference type="ARBA" id="ARBA00023242"/>
    </source>
</evidence>
<sequence length="277" mass="31148">MKHCGDQEEPSKSGSSVSNHEMMEVETESNHGKVPASSSRKELLCKFCDRKFTNSQALGGHQNAHKVERAAAKKQKILSMASAYKDSFDYSSKFASNQPYGLGGSKTIGVQLQPLSLTHSHKPHFRWPHMIHDSYHHHHHLWPQGHHILNRSQPTLDLFKTLMADRSGFHQPHKSDQSLFFSTFREGSQNFGSQPLLLHRSLCYNKNFDQTNNSFIGPLSASIEGSQDLSLKLACDDENFEQPRDSSIRPQNSSIEDLALSNLVKGTQDEVDLALKL</sequence>
<dbReference type="GO" id="GO:0008270">
    <property type="term" value="F:zinc ion binding"/>
    <property type="evidence" value="ECO:0007669"/>
    <property type="project" value="UniProtKB-KW"/>
</dbReference>
<organism evidence="9 10">
    <name type="scientific">Canavalia gladiata</name>
    <name type="common">Sword bean</name>
    <name type="synonym">Dolichos gladiatus</name>
    <dbReference type="NCBI Taxonomy" id="3824"/>
    <lineage>
        <taxon>Eukaryota</taxon>
        <taxon>Viridiplantae</taxon>
        <taxon>Streptophyta</taxon>
        <taxon>Embryophyta</taxon>
        <taxon>Tracheophyta</taxon>
        <taxon>Spermatophyta</taxon>
        <taxon>Magnoliopsida</taxon>
        <taxon>eudicotyledons</taxon>
        <taxon>Gunneridae</taxon>
        <taxon>Pentapetalae</taxon>
        <taxon>rosids</taxon>
        <taxon>fabids</taxon>
        <taxon>Fabales</taxon>
        <taxon>Fabaceae</taxon>
        <taxon>Papilionoideae</taxon>
        <taxon>50 kb inversion clade</taxon>
        <taxon>NPAAA clade</taxon>
        <taxon>indigoferoid/millettioid clade</taxon>
        <taxon>Phaseoleae</taxon>
        <taxon>Canavalia</taxon>
    </lineage>
</organism>
<reference evidence="9 10" key="1">
    <citation type="submission" date="2024-01" db="EMBL/GenBank/DDBJ databases">
        <title>The genomes of 5 underutilized Papilionoideae crops provide insights into root nodulation and disease resistanc.</title>
        <authorList>
            <person name="Jiang F."/>
        </authorList>
    </citation>
    <scope>NUCLEOTIDE SEQUENCE [LARGE SCALE GENOMIC DNA]</scope>
    <source>
        <strain evidence="9">LVBAO_FW01</strain>
        <tissue evidence="9">Leaves</tissue>
    </source>
</reference>
<comment type="subcellular location">
    <subcellularLocation>
        <location evidence="1">Nucleus</location>
    </subcellularLocation>
</comment>